<dbReference type="InterPro" id="IPR050108">
    <property type="entry name" value="CDK"/>
</dbReference>
<dbReference type="GO" id="GO:0030332">
    <property type="term" value="F:cyclin binding"/>
    <property type="evidence" value="ECO:0007669"/>
    <property type="project" value="TreeGrafter"/>
</dbReference>
<dbReference type="EC" id="2.7.11.22" evidence="2"/>
<dbReference type="Gene3D" id="1.10.510.10">
    <property type="entry name" value="Transferase(Phosphotransferase) domain 1"/>
    <property type="match status" value="1"/>
</dbReference>
<dbReference type="FunFam" id="1.10.510.10:FF:000611">
    <property type="entry name" value="CMGC family protein kinase"/>
    <property type="match status" value="1"/>
</dbReference>
<dbReference type="PROSITE" id="PS00108">
    <property type="entry name" value="PROTEIN_KINASE_ST"/>
    <property type="match status" value="1"/>
</dbReference>
<protein>
    <recommendedName>
        <fullName evidence="2">cyclin-dependent kinase</fullName>
        <ecNumber evidence="2">2.7.11.22</ecNumber>
    </recommendedName>
</protein>
<evidence type="ECO:0000256" key="4">
    <source>
        <dbReference type="ARBA" id="ARBA00022679"/>
    </source>
</evidence>
<dbReference type="GO" id="GO:0000307">
    <property type="term" value="C:cyclin-dependent protein kinase holoenzyme complex"/>
    <property type="evidence" value="ECO:0007669"/>
    <property type="project" value="TreeGrafter"/>
</dbReference>
<evidence type="ECO:0000256" key="7">
    <source>
        <dbReference type="ARBA" id="ARBA00022840"/>
    </source>
</evidence>
<dbReference type="GO" id="GO:0007165">
    <property type="term" value="P:signal transduction"/>
    <property type="evidence" value="ECO:0007669"/>
    <property type="project" value="TreeGrafter"/>
</dbReference>
<feature type="domain" description="Protein kinase" evidence="9">
    <location>
        <begin position="194"/>
        <end position="475"/>
    </location>
</feature>
<dbReference type="Gene3D" id="3.30.200.20">
    <property type="entry name" value="Phosphorylase Kinase, domain 1"/>
    <property type="match status" value="1"/>
</dbReference>
<evidence type="ECO:0000256" key="8">
    <source>
        <dbReference type="SAM" id="MobiDB-lite"/>
    </source>
</evidence>
<comment type="similarity">
    <text evidence="1">Belongs to the protein kinase superfamily. CMGC Ser/Thr protein kinase family. CDC2/CDKX subfamily.</text>
</comment>
<keyword evidence="5" id="KW-0547">Nucleotide-binding</keyword>
<comment type="caution">
    <text evidence="10">The sequence shown here is derived from an EMBL/GenBank/DDBJ whole genome shotgun (WGS) entry which is preliminary data.</text>
</comment>
<dbReference type="SMART" id="SM00220">
    <property type="entry name" value="S_TKc"/>
    <property type="match status" value="1"/>
</dbReference>
<keyword evidence="4" id="KW-0808">Transferase</keyword>
<dbReference type="GO" id="GO:0000082">
    <property type="term" value="P:G1/S transition of mitotic cell cycle"/>
    <property type="evidence" value="ECO:0007669"/>
    <property type="project" value="TreeGrafter"/>
</dbReference>
<keyword evidence="3" id="KW-0723">Serine/threonine-protein kinase</keyword>
<sequence>MFTNSINSNHKISQYYLSINNNHTFPIYSSLTSLSSVSSSLLTQSRNRVKANKNRKICKRIDSFSSLSTTSISPSITIVLHTKKTKSFIKDRSRNYKKSNSSSSASLHQKNITKEQKGLNTTQHVLSARYNNKNIISRRESYRIFEEEQTRSFHSHSISDLNNIILTKINNNEIQLSTVSTQTDNYSSIQIEYQYENLRRVNSTYGDVFLVRHQITGKLYALKQIRDEHEANGIPATAMREAAILKQLNHPNIVKLHDVFLTDERCYFLLEYMNEDLKRYLDRNRPLERKIIKSFTHQLLEAIFYCHRHRIIHRDIKPHNILVNNEGRVKMCDFGLARAFTIPLKIYTHEIVTLWYRAPEILLGSSNYGTPVDMWAIGCIFGEMYQGWPLFHGDSEIDQIFQIFKLLGTPSEDNWPNIFLLPQFKSSFPKFKMQETKLREIMDNDEIAYDLLKKLLTCDPTIRGAARFAIRHEYFNEHDSKKGLLPITNTKSNRIQCDENNNIIENTDK</sequence>
<dbReference type="Proteomes" id="UP000663845">
    <property type="component" value="Unassembled WGS sequence"/>
</dbReference>
<dbReference type="PANTHER" id="PTHR24056">
    <property type="entry name" value="CELL DIVISION PROTEIN KINASE"/>
    <property type="match status" value="1"/>
</dbReference>
<dbReference type="Pfam" id="PF00069">
    <property type="entry name" value="Pkinase"/>
    <property type="match status" value="1"/>
</dbReference>
<dbReference type="PANTHER" id="PTHR24056:SF254">
    <property type="entry name" value="CYCLIN-DEPENDENT KINASE 2"/>
    <property type="match status" value="1"/>
</dbReference>
<dbReference type="InterPro" id="IPR008271">
    <property type="entry name" value="Ser/Thr_kinase_AS"/>
</dbReference>
<dbReference type="GO" id="GO:0010468">
    <property type="term" value="P:regulation of gene expression"/>
    <property type="evidence" value="ECO:0007669"/>
    <property type="project" value="TreeGrafter"/>
</dbReference>
<keyword evidence="7" id="KW-0067">ATP-binding</keyword>
<evidence type="ECO:0000313" key="10">
    <source>
        <dbReference type="EMBL" id="CAF1071372.1"/>
    </source>
</evidence>
<dbReference type="GO" id="GO:0005737">
    <property type="term" value="C:cytoplasm"/>
    <property type="evidence" value="ECO:0007669"/>
    <property type="project" value="TreeGrafter"/>
</dbReference>
<dbReference type="InterPro" id="IPR000719">
    <property type="entry name" value="Prot_kinase_dom"/>
</dbReference>
<keyword evidence="6" id="KW-0418">Kinase</keyword>
<evidence type="ECO:0000256" key="1">
    <source>
        <dbReference type="ARBA" id="ARBA00006485"/>
    </source>
</evidence>
<dbReference type="SUPFAM" id="SSF56112">
    <property type="entry name" value="Protein kinase-like (PK-like)"/>
    <property type="match status" value="1"/>
</dbReference>
<proteinExistence type="inferred from homology"/>
<dbReference type="CDD" id="cd07829">
    <property type="entry name" value="STKc_CDK_like"/>
    <property type="match status" value="1"/>
</dbReference>
<dbReference type="PROSITE" id="PS50011">
    <property type="entry name" value="PROTEIN_KINASE_DOM"/>
    <property type="match status" value="1"/>
</dbReference>
<evidence type="ECO:0000256" key="5">
    <source>
        <dbReference type="ARBA" id="ARBA00022741"/>
    </source>
</evidence>
<evidence type="ECO:0000259" key="9">
    <source>
        <dbReference type="PROSITE" id="PS50011"/>
    </source>
</evidence>
<evidence type="ECO:0000256" key="6">
    <source>
        <dbReference type="ARBA" id="ARBA00022777"/>
    </source>
</evidence>
<dbReference type="InterPro" id="IPR011009">
    <property type="entry name" value="Kinase-like_dom_sf"/>
</dbReference>
<organism evidence="10 11">
    <name type="scientific">Adineta steineri</name>
    <dbReference type="NCBI Taxonomy" id="433720"/>
    <lineage>
        <taxon>Eukaryota</taxon>
        <taxon>Metazoa</taxon>
        <taxon>Spiralia</taxon>
        <taxon>Gnathifera</taxon>
        <taxon>Rotifera</taxon>
        <taxon>Eurotatoria</taxon>
        <taxon>Bdelloidea</taxon>
        <taxon>Adinetida</taxon>
        <taxon>Adinetidae</taxon>
        <taxon>Adineta</taxon>
    </lineage>
</organism>
<dbReference type="EMBL" id="CAJNOG010000203">
    <property type="protein sequence ID" value="CAF1071372.1"/>
    <property type="molecule type" value="Genomic_DNA"/>
</dbReference>
<accession>A0A814LY70</accession>
<dbReference type="GO" id="GO:0005634">
    <property type="term" value="C:nucleus"/>
    <property type="evidence" value="ECO:0007669"/>
    <property type="project" value="TreeGrafter"/>
</dbReference>
<evidence type="ECO:0000256" key="2">
    <source>
        <dbReference type="ARBA" id="ARBA00012425"/>
    </source>
</evidence>
<evidence type="ECO:0000256" key="3">
    <source>
        <dbReference type="ARBA" id="ARBA00022527"/>
    </source>
</evidence>
<dbReference type="GO" id="GO:0004693">
    <property type="term" value="F:cyclin-dependent protein serine/threonine kinase activity"/>
    <property type="evidence" value="ECO:0007669"/>
    <property type="project" value="UniProtKB-EC"/>
</dbReference>
<feature type="region of interest" description="Disordered" evidence="8">
    <location>
        <begin position="91"/>
        <end position="116"/>
    </location>
</feature>
<evidence type="ECO:0000313" key="11">
    <source>
        <dbReference type="Proteomes" id="UP000663845"/>
    </source>
</evidence>
<reference evidence="10" key="1">
    <citation type="submission" date="2021-02" db="EMBL/GenBank/DDBJ databases">
        <authorList>
            <person name="Nowell W R."/>
        </authorList>
    </citation>
    <scope>NUCLEOTIDE SEQUENCE</scope>
</reference>
<dbReference type="GO" id="GO:0010389">
    <property type="term" value="P:regulation of G2/M transition of mitotic cell cycle"/>
    <property type="evidence" value="ECO:0007669"/>
    <property type="project" value="TreeGrafter"/>
</dbReference>
<dbReference type="GO" id="GO:0005524">
    <property type="term" value="F:ATP binding"/>
    <property type="evidence" value="ECO:0007669"/>
    <property type="project" value="UniProtKB-KW"/>
</dbReference>
<name>A0A814LY70_9BILA</name>
<dbReference type="AlphaFoldDB" id="A0A814LY70"/>
<gene>
    <name evidence="10" type="ORF">JYZ213_LOCUS19778</name>
</gene>